<evidence type="ECO:0000256" key="7">
    <source>
        <dbReference type="ARBA" id="ARBA00023136"/>
    </source>
</evidence>
<evidence type="ECO:0000256" key="10">
    <source>
        <dbReference type="PROSITE-ProRule" id="PRU01360"/>
    </source>
</evidence>
<dbReference type="SUPFAM" id="SSF56935">
    <property type="entry name" value="Porins"/>
    <property type="match status" value="1"/>
</dbReference>
<evidence type="ECO:0000256" key="3">
    <source>
        <dbReference type="ARBA" id="ARBA00022452"/>
    </source>
</evidence>
<dbReference type="InterPro" id="IPR037066">
    <property type="entry name" value="Plug_dom_sf"/>
</dbReference>
<evidence type="ECO:0000256" key="1">
    <source>
        <dbReference type="ARBA" id="ARBA00004571"/>
    </source>
</evidence>
<evidence type="ECO:0000313" key="15">
    <source>
        <dbReference type="EMBL" id="WCL54397.1"/>
    </source>
</evidence>
<evidence type="ECO:0000259" key="14">
    <source>
        <dbReference type="Pfam" id="PF07715"/>
    </source>
</evidence>
<keyword evidence="5 12" id="KW-0732">Signal</keyword>
<feature type="domain" description="TonB-dependent receptor plug" evidence="14">
    <location>
        <begin position="49"/>
        <end position="158"/>
    </location>
</feature>
<accession>A0AAE9XQJ9</accession>
<dbReference type="InterPro" id="IPR036942">
    <property type="entry name" value="Beta-barrel_TonB_sf"/>
</dbReference>
<evidence type="ECO:0000256" key="8">
    <source>
        <dbReference type="ARBA" id="ARBA00023170"/>
    </source>
</evidence>
<keyword evidence="2 10" id="KW-0813">Transport</keyword>
<evidence type="ECO:0000313" key="16">
    <source>
        <dbReference type="Proteomes" id="UP001217500"/>
    </source>
</evidence>
<evidence type="ECO:0000256" key="9">
    <source>
        <dbReference type="ARBA" id="ARBA00023237"/>
    </source>
</evidence>
<dbReference type="PANTHER" id="PTHR30069:SF29">
    <property type="entry name" value="HEMOGLOBIN AND HEMOGLOBIN-HAPTOGLOBIN-BINDING PROTEIN 1-RELATED"/>
    <property type="match status" value="1"/>
</dbReference>
<dbReference type="InterPro" id="IPR012910">
    <property type="entry name" value="Plug_dom"/>
</dbReference>
<dbReference type="GO" id="GO:0009279">
    <property type="term" value="C:cell outer membrane"/>
    <property type="evidence" value="ECO:0007669"/>
    <property type="project" value="UniProtKB-SubCell"/>
</dbReference>
<dbReference type="PANTHER" id="PTHR30069">
    <property type="entry name" value="TONB-DEPENDENT OUTER MEMBRANE RECEPTOR"/>
    <property type="match status" value="1"/>
</dbReference>
<evidence type="ECO:0000256" key="4">
    <source>
        <dbReference type="ARBA" id="ARBA00022692"/>
    </source>
</evidence>
<dbReference type="Proteomes" id="UP001217500">
    <property type="component" value="Chromosome"/>
</dbReference>
<feature type="chain" id="PRO_5042252377" evidence="12">
    <location>
        <begin position="23"/>
        <end position="656"/>
    </location>
</feature>
<dbReference type="Gene3D" id="2.170.130.10">
    <property type="entry name" value="TonB-dependent receptor, plug domain"/>
    <property type="match status" value="1"/>
</dbReference>
<dbReference type="InterPro" id="IPR000531">
    <property type="entry name" value="Beta-barrel_TonB"/>
</dbReference>
<dbReference type="GO" id="GO:0044718">
    <property type="term" value="P:siderophore transmembrane transport"/>
    <property type="evidence" value="ECO:0007669"/>
    <property type="project" value="TreeGrafter"/>
</dbReference>
<dbReference type="RefSeq" id="WP_289504116.1">
    <property type="nucleotide sequence ID" value="NZ_CP116805.1"/>
</dbReference>
<dbReference type="Pfam" id="PF07715">
    <property type="entry name" value="Plug"/>
    <property type="match status" value="1"/>
</dbReference>
<dbReference type="GO" id="GO:0015344">
    <property type="term" value="F:siderophore uptake transmembrane transporter activity"/>
    <property type="evidence" value="ECO:0007669"/>
    <property type="project" value="TreeGrafter"/>
</dbReference>
<organism evidence="15 16">
    <name type="scientific">Gimibacter soli</name>
    <dbReference type="NCBI Taxonomy" id="3024400"/>
    <lineage>
        <taxon>Bacteria</taxon>
        <taxon>Pseudomonadati</taxon>
        <taxon>Pseudomonadota</taxon>
        <taxon>Alphaproteobacteria</taxon>
        <taxon>Kordiimonadales</taxon>
        <taxon>Temperatibacteraceae</taxon>
        <taxon>Gimibacter</taxon>
    </lineage>
</organism>
<comment type="subcellular location">
    <subcellularLocation>
        <location evidence="1 10">Cell outer membrane</location>
        <topology evidence="1 10">Multi-pass membrane protein</topology>
    </subcellularLocation>
</comment>
<evidence type="ECO:0000256" key="5">
    <source>
        <dbReference type="ARBA" id="ARBA00022729"/>
    </source>
</evidence>
<keyword evidence="3 10" id="KW-1134">Transmembrane beta strand</keyword>
<protein>
    <submittedName>
        <fullName evidence="15">TonB-dependent receptor</fullName>
    </submittedName>
</protein>
<evidence type="ECO:0000256" key="6">
    <source>
        <dbReference type="ARBA" id="ARBA00023077"/>
    </source>
</evidence>
<evidence type="ECO:0000256" key="12">
    <source>
        <dbReference type="SAM" id="SignalP"/>
    </source>
</evidence>
<reference evidence="15" key="1">
    <citation type="submission" date="2023-01" db="EMBL/GenBank/DDBJ databases">
        <title>The genome sequence of Kordiimonadaceae bacterium 6D33.</title>
        <authorList>
            <person name="Liu Y."/>
        </authorList>
    </citation>
    <scope>NUCLEOTIDE SEQUENCE</scope>
    <source>
        <strain evidence="15">6D33</strain>
    </source>
</reference>
<dbReference type="Gene3D" id="2.40.170.20">
    <property type="entry name" value="TonB-dependent receptor, beta-barrel domain"/>
    <property type="match status" value="1"/>
</dbReference>
<dbReference type="AlphaFoldDB" id="A0AAE9XQJ9"/>
<feature type="signal peptide" evidence="12">
    <location>
        <begin position="1"/>
        <end position="22"/>
    </location>
</feature>
<comment type="similarity">
    <text evidence="10 11">Belongs to the TonB-dependent receptor family.</text>
</comment>
<evidence type="ECO:0000256" key="2">
    <source>
        <dbReference type="ARBA" id="ARBA00022448"/>
    </source>
</evidence>
<keyword evidence="7 10" id="KW-0472">Membrane</keyword>
<gene>
    <name evidence="15" type="ORF">PH603_01320</name>
</gene>
<evidence type="ECO:0000259" key="13">
    <source>
        <dbReference type="Pfam" id="PF00593"/>
    </source>
</evidence>
<keyword evidence="4 10" id="KW-0812">Transmembrane</keyword>
<feature type="domain" description="TonB-dependent receptor-like beta-barrel" evidence="13">
    <location>
        <begin position="199"/>
        <end position="631"/>
    </location>
</feature>
<dbReference type="Pfam" id="PF00593">
    <property type="entry name" value="TonB_dep_Rec_b-barrel"/>
    <property type="match status" value="1"/>
</dbReference>
<evidence type="ECO:0000256" key="11">
    <source>
        <dbReference type="RuleBase" id="RU003357"/>
    </source>
</evidence>
<dbReference type="PROSITE" id="PS52016">
    <property type="entry name" value="TONB_DEPENDENT_REC_3"/>
    <property type="match status" value="1"/>
</dbReference>
<keyword evidence="9 10" id="KW-0998">Cell outer membrane</keyword>
<dbReference type="EMBL" id="CP116805">
    <property type="protein sequence ID" value="WCL54397.1"/>
    <property type="molecule type" value="Genomic_DNA"/>
</dbReference>
<keyword evidence="6 11" id="KW-0798">TonB box</keyword>
<keyword evidence="16" id="KW-1185">Reference proteome</keyword>
<name>A0AAE9XQJ9_9PROT</name>
<proteinExistence type="inferred from homology"/>
<keyword evidence="8 15" id="KW-0675">Receptor</keyword>
<dbReference type="KEGG" id="gso:PH603_01320"/>
<dbReference type="InterPro" id="IPR039426">
    <property type="entry name" value="TonB-dep_rcpt-like"/>
</dbReference>
<sequence length="656" mass="71232">MKKLIVMASALIPATVSNAAFAQAVNYGDLQELFGEPVTTSATGKPQRQSEAPASMVIITGEEVRRSGVRTIPDILQNYAGIDVNRYATGQREVGIRGANMPLNPRLLVMVNGRQTYLDHYGYTDWSLLGIEMSEIQQIEVVKGPNSALFGFNAVAGVVNIITVDPLSTGNSFHGSAQGGTDGTYELSAVGNMKINDKVGMKFSGGVTEANDWKGITADHDPARENFSAELVAQLASNIRADASYTYSKSRQIMQAYQYDLYNFTTTLESLNGSVAADTSLGLIKAQVYKNSVEQDTPGIGNSISNVVIAKLEDLFKIGARHSVRLGLEYRRDELEFVNEDAGQTYYSVYSGSGMWEWQVTDKLVLTNALRLDKLNLGHGPIGDPRFPYTQADYDRSMTEYSYNSSLAYTIDDETRVRIGTARGVQAPALVGFGAATQLPSGFYYAGSPNLNASINQAYEIALDRNVAAINGAFNITGSLTKVSDFLAAGQNVTINLPTAEYPYVRLTEDVIGDFKAYAIEATLRGRTMNDKLGWAVNYTWTDVKEDFLSPATEAIISLDEGTAAHKLNVKLDYVDGPFNAYVVGRYRSSTEQRLVTGPGYRDLGGNVTVDAKVAYAMDNGISLWMTGENLTANNAAGLSVFKADTRVLMGIGFNF</sequence>